<dbReference type="PROSITE" id="PS50878">
    <property type="entry name" value="RT_POL"/>
    <property type="match status" value="1"/>
</dbReference>
<dbReference type="InterPro" id="IPR000477">
    <property type="entry name" value="RT_dom"/>
</dbReference>
<comment type="caution">
    <text evidence="2">The sequence shown here is derived from an EMBL/GenBank/DDBJ whole genome shotgun (WGS) entry which is preliminary data.</text>
</comment>
<sequence>MCVYEGAAIFDDILIANEIIHSMGANDRVSVLVNGSTTPEFHMRKGSRQGDPLFPFLFMMVTEVLSLLLDKAKAKGVFKGIDSILPDQSLIHLQFADDTLLFVKLKEKVVRHVKRILRCFEACSGLSINFDKSCVVGVEVDPSRVEILAQVCTCKVGELPFFYLGIPLGVDPRRVLTWEPVVDRFKAKLAG</sequence>
<proteinExistence type="predicted"/>
<dbReference type="EMBL" id="VEPZ02001733">
    <property type="protein sequence ID" value="KAE8660193.1"/>
    <property type="molecule type" value="Genomic_DNA"/>
</dbReference>
<dbReference type="Proteomes" id="UP000436088">
    <property type="component" value="Unassembled WGS sequence"/>
</dbReference>
<organism evidence="2 3">
    <name type="scientific">Hibiscus syriacus</name>
    <name type="common">Rose of Sharon</name>
    <dbReference type="NCBI Taxonomy" id="106335"/>
    <lineage>
        <taxon>Eukaryota</taxon>
        <taxon>Viridiplantae</taxon>
        <taxon>Streptophyta</taxon>
        <taxon>Embryophyta</taxon>
        <taxon>Tracheophyta</taxon>
        <taxon>Spermatophyta</taxon>
        <taxon>Magnoliopsida</taxon>
        <taxon>eudicotyledons</taxon>
        <taxon>Gunneridae</taxon>
        <taxon>Pentapetalae</taxon>
        <taxon>rosids</taxon>
        <taxon>malvids</taxon>
        <taxon>Malvales</taxon>
        <taxon>Malvaceae</taxon>
        <taxon>Malvoideae</taxon>
        <taxon>Hibiscus</taxon>
    </lineage>
</organism>
<dbReference type="Pfam" id="PF00078">
    <property type="entry name" value="RVT_1"/>
    <property type="match status" value="1"/>
</dbReference>
<accession>A0A6A2WKL3</accession>
<dbReference type="PANTHER" id="PTHR33116">
    <property type="entry name" value="REVERSE TRANSCRIPTASE ZINC-BINDING DOMAIN-CONTAINING PROTEIN-RELATED-RELATED"/>
    <property type="match status" value="1"/>
</dbReference>
<evidence type="ECO:0000313" key="3">
    <source>
        <dbReference type="Proteomes" id="UP000436088"/>
    </source>
</evidence>
<evidence type="ECO:0000313" key="2">
    <source>
        <dbReference type="EMBL" id="KAE8660193.1"/>
    </source>
</evidence>
<evidence type="ECO:0000259" key="1">
    <source>
        <dbReference type="PROSITE" id="PS50878"/>
    </source>
</evidence>
<protein>
    <recommendedName>
        <fullName evidence="1">Reverse transcriptase domain-containing protein</fullName>
    </recommendedName>
</protein>
<name>A0A6A2WKL3_HIBSY</name>
<feature type="domain" description="Reverse transcriptase" evidence="1">
    <location>
        <begin position="1"/>
        <end position="168"/>
    </location>
</feature>
<dbReference type="PANTHER" id="PTHR33116:SF75">
    <property type="entry name" value="RIBONUCLEASE H PROTEIN"/>
    <property type="match status" value="1"/>
</dbReference>
<gene>
    <name evidence="2" type="ORF">F3Y22_tig00116958pilonHSYRG00259</name>
</gene>
<reference evidence="2" key="1">
    <citation type="submission" date="2019-09" db="EMBL/GenBank/DDBJ databases">
        <title>Draft genome information of white flower Hibiscus syriacus.</title>
        <authorList>
            <person name="Kim Y.-M."/>
        </authorList>
    </citation>
    <scope>NUCLEOTIDE SEQUENCE [LARGE SCALE GENOMIC DNA]</scope>
    <source>
        <strain evidence="2">YM2019G1</strain>
    </source>
</reference>
<dbReference type="AlphaFoldDB" id="A0A6A2WKL3"/>
<keyword evidence="3" id="KW-1185">Reference proteome</keyword>